<feature type="compositionally biased region" description="Polar residues" evidence="3">
    <location>
        <begin position="333"/>
        <end position="347"/>
    </location>
</feature>
<gene>
    <name evidence="7" type="primary">LOC4805403</name>
</gene>
<dbReference type="GO" id="GO:0004651">
    <property type="term" value="F:polynucleotide 5'-phosphatase activity"/>
    <property type="evidence" value="ECO:0007669"/>
    <property type="project" value="TreeGrafter"/>
</dbReference>
<dbReference type="InterPro" id="IPR000340">
    <property type="entry name" value="Dual-sp_phosphatase_cat-dom"/>
</dbReference>
<feature type="compositionally biased region" description="Low complexity" evidence="3">
    <location>
        <begin position="206"/>
        <end position="216"/>
    </location>
</feature>
<dbReference type="InterPro" id="IPR000387">
    <property type="entry name" value="Tyr_Pase_dom"/>
</dbReference>
<dbReference type="PROSITE" id="PS50056">
    <property type="entry name" value="TYR_PHOSPHATASE_2"/>
    <property type="match status" value="1"/>
</dbReference>
<reference evidence="6" key="1">
    <citation type="submission" date="2024-06" db="UniProtKB">
        <authorList>
            <consortium name="RefSeq"/>
        </authorList>
    </citation>
    <scope>NUCLEOTIDE SEQUENCE [LARGE SCALE GENOMIC DNA]</scope>
    <source>
        <strain evidence="6">MV2-25</strain>
    </source>
</reference>
<dbReference type="Gene3D" id="3.90.190.10">
    <property type="entry name" value="Protein tyrosine phosphatase superfamily"/>
    <property type="match status" value="1"/>
</dbReference>
<evidence type="ECO:0000256" key="1">
    <source>
        <dbReference type="ARBA" id="ARBA00022801"/>
    </source>
</evidence>
<evidence type="ECO:0000313" key="7">
    <source>
        <dbReference type="RefSeq" id="XP_001361808.3"/>
    </source>
</evidence>
<evidence type="ECO:0000259" key="5">
    <source>
        <dbReference type="PROSITE" id="PS50056"/>
    </source>
</evidence>
<dbReference type="PROSITE" id="PS00383">
    <property type="entry name" value="TYR_PHOSPHATASE_1"/>
    <property type="match status" value="1"/>
</dbReference>
<feature type="compositionally biased region" description="Low complexity" evidence="3">
    <location>
        <begin position="225"/>
        <end position="236"/>
    </location>
</feature>
<dbReference type="InterPro" id="IPR020422">
    <property type="entry name" value="TYR_PHOSPHATASE_DUAL_dom"/>
</dbReference>
<proteinExistence type="predicted"/>
<evidence type="ECO:0000256" key="3">
    <source>
        <dbReference type="SAM" id="MobiDB-lite"/>
    </source>
</evidence>
<feature type="compositionally biased region" description="Basic and acidic residues" evidence="3">
    <location>
        <begin position="348"/>
        <end position="361"/>
    </location>
</feature>
<feature type="domain" description="Tyrosine-protein phosphatase" evidence="4">
    <location>
        <begin position="34"/>
        <end position="179"/>
    </location>
</feature>
<dbReference type="InParanoid" id="A0A6I8UW36"/>
<feature type="domain" description="Tyrosine specific protein phosphatases" evidence="5">
    <location>
        <begin position="99"/>
        <end position="168"/>
    </location>
</feature>
<dbReference type="PANTHER" id="PTHR10367:SF9">
    <property type="entry name" value="DUAL-SPECIFICITY PHOSPHATASE 11 (RNA_RNP COMPLEX 1-INTERACTING)"/>
    <property type="match status" value="1"/>
</dbReference>
<dbReference type="PROSITE" id="PS50054">
    <property type="entry name" value="TYR_PHOSPHATASE_DUAL"/>
    <property type="match status" value="1"/>
</dbReference>
<dbReference type="InterPro" id="IPR016130">
    <property type="entry name" value="Tyr_Pase_AS"/>
</dbReference>
<dbReference type="InterPro" id="IPR051029">
    <property type="entry name" value="mRNA_Capping_Enz/RNA_Phosphat"/>
</dbReference>
<dbReference type="Pfam" id="PF00782">
    <property type="entry name" value="DSPc"/>
    <property type="match status" value="1"/>
</dbReference>
<dbReference type="GO" id="GO:0004721">
    <property type="term" value="F:phosphoprotein phosphatase activity"/>
    <property type="evidence" value="ECO:0007669"/>
    <property type="project" value="UniProtKB-KW"/>
</dbReference>
<keyword evidence="6" id="KW-1185">Reference proteome</keyword>
<keyword evidence="1" id="KW-0378">Hydrolase</keyword>
<dbReference type="AlphaFoldDB" id="A0A6I8UW36"/>
<feature type="compositionally biased region" description="Basic and acidic residues" evidence="3">
    <location>
        <begin position="275"/>
        <end position="295"/>
    </location>
</feature>
<feature type="compositionally biased region" description="Basic and acidic residues" evidence="3">
    <location>
        <begin position="238"/>
        <end position="256"/>
    </location>
</feature>
<keyword evidence="2" id="KW-0904">Protein phosphatase</keyword>
<accession>A0A6I8UW36</accession>
<sequence>MKRGVPDRWLDYSPIGKRVPGTRFIAFKVPLNQNLNEKVDKELRLGPESVMESVPNLGMIIDLTNTDRYYRPQSFTENDVRHQKLMIPGKATPPTKLAQKFCQYAMDFLELNEDNDKLIGVHCTHGVNRTGYLICYFMITMLNKSPLEAIATVDAARGHKIERENYLSSLLRLGNLKSDVDEPSHDTGYANHYNRRPAWNGNAGGRRQQYQYQRPYDNSQDDSRQSNWRSNWNSNNGYHDHSRSRYLVEDRERHQPEVGYRSNGNGWPQRGRQQYQDRSRDRDTGWSRPQQDDRANGWPQYHGNFRHNNSEWKSPRNGSGNGDDPEWNKPHWNGSNHSNNWRQSHYQSRNEHNSGGHETPNHRTHYQPYNNQKRDNRYTYFSQDN</sequence>
<dbReference type="PANTHER" id="PTHR10367">
    <property type="entry name" value="MRNA-CAPPING ENZYME"/>
    <property type="match status" value="1"/>
</dbReference>
<evidence type="ECO:0000313" key="6">
    <source>
        <dbReference type="Proteomes" id="UP000001819"/>
    </source>
</evidence>
<dbReference type="InterPro" id="IPR029021">
    <property type="entry name" value="Prot-tyrosine_phosphatase-like"/>
</dbReference>
<organism evidence="6 7">
    <name type="scientific">Drosophila pseudoobscura pseudoobscura</name>
    <name type="common">Fruit fly</name>
    <dbReference type="NCBI Taxonomy" id="46245"/>
    <lineage>
        <taxon>Eukaryota</taxon>
        <taxon>Metazoa</taxon>
        <taxon>Ecdysozoa</taxon>
        <taxon>Arthropoda</taxon>
        <taxon>Hexapoda</taxon>
        <taxon>Insecta</taxon>
        <taxon>Pterygota</taxon>
        <taxon>Neoptera</taxon>
        <taxon>Endopterygota</taxon>
        <taxon>Diptera</taxon>
        <taxon>Brachycera</taxon>
        <taxon>Muscomorpha</taxon>
        <taxon>Ephydroidea</taxon>
        <taxon>Drosophilidae</taxon>
        <taxon>Drosophila</taxon>
        <taxon>Sophophora</taxon>
    </lineage>
</organism>
<protein>
    <submittedName>
        <fullName evidence="7">RNA/RNP complex-1-interacting phosphatase isoform X1</fullName>
    </submittedName>
</protein>
<dbReference type="KEGG" id="dpo:4805403"/>
<name>A0A6I8UW36_DROPS</name>
<dbReference type="Proteomes" id="UP000001819">
    <property type="component" value="Chromosome 3"/>
</dbReference>
<evidence type="ECO:0000259" key="4">
    <source>
        <dbReference type="PROSITE" id="PS50054"/>
    </source>
</evidence>
<dbReference type="SUPFAM" id="SSF52799">
    <property type="entry name" value="(Phosphotyrosine protein) phosphatases II"/>
    <property type="match status" value="1"/>
</dbReference>
<reference evidence="7" key="2">
    <citation type="submission" date="2025-08" db="UniProtKB">
        <authorList>
            <consortium name="RefSeq"/>
        </authorList>
    </citation>
    <scope>IDENTIFICATION</scope>
    <source>
        <strain evidence="7">MV-25-SWS-2005</strain>
        <tissue evidence="7">Whole body</tissue>
    </source>
</reference>
<dbReference type="SMART" id="SM00195">
    <property type="entry name" value="DSPc"/>
    <property type="match status" value="1"/>
</dbReference>
<evidence type="ECO:0000256" key="2">
    <source>
        <dbReference type="ARBA" id="ARBA00022912"/>
    </source>
</evidence>
<dbReference type="RefSeq" id="XP_001361808.3">
    <property type="nucleotide sequence ID" value="XM_001361771.5"/>
</dbReference>
<feature type="region of interest" description="Disordered" evidence="3">
    <location>
        <begin position="178"/>
        <end position="385"/>
    </location>
</feature>